<gene>
    <name evidence="2" type="ORF">ABS648_21855</name>
</gene>
<keyword evidence="1" id="KW-1133">Transmembrane helix</keyword>
<evidence type="ECO:0000256" key="1">
    <source>
        <dbReference type="SAM" id="Phobius"/>
    </source>
</evidence>
<reference evidence="2" key="1">
    <citation type="submission" date="2023-08" db="EMBL/GenBank/DDBJ databases">
        <title>Increased levels of nutrients transform a symbiont into a lethal pathobiont.</title>
        <authorList>
            <person name="Lachnit T."/>
            <person name="Ulrich L."/>
            <person name="Willmer F.M."/>
            <person name="Hasenbein T."/>
            <person name="Steiner L.X."/>
            <person name="Wolters M."/>
            <person name="Herbst E.M."/>
            <person name="Deines P."/>
        </authorList>
    </citation>
    <scope>NUCLEOTIDE SEQUENCE</scope>
    <source>
        <strain evidence="2">T3</strain>
    </source>
</reference>
<keyword evidence="1" id="KW-0472">Membrane</keyword>
<proteinExistence type="predicted"/>
<feature type="transmembrane region" description="Helical" evidence="1">
    <location>
        <begin position="6"/>
        <end position="28"/>
    </location>
</feature>
<evidence type="ECO:0000313" key="2">
    <source>
        <dbReference type="EMBL" id="XBY62576.1"/>
    </source>
</evidence>
<name>A0AAU7XYK8_9PSED</name>
<accession>A0AAU7XYK8</accession>
<dbReference type="AlphaFoldDB" id="A0AAU7XYK8"/>
<protein>
    <submittedName>
        <fullName evidence="2">Uncharacterized protein</fullName>
    </submittedName>
</protein>
<sequence length="58" mass="6651">MDMALWGMVFPGMILLLAAIACGALWVIDRITDQGLADEQKAERKRDERIANYYDPFF</sequence>
<keyword evidence="1" id="KW-0812">Transmembrane</keyword>
<organism evidence="2">
    <name type="scientific">Pseudomonas solani</name>
    <dbReference type="NCBI Taxonomy" id="2731552"/>
    <lineage>
        <taxon>Bacteria</taxon>
        <taxon>Pseudomonadati</taxon>
        <taxon>Pseudomonadota</taxon>
        <taxon>Gammaproteobacteria</taxon>
        <taxon>Pseudomonadales</taxon>
        <taxon>Pseudomonadaceae</taxon>
        <taxon>Pseudomonas</taxon>
    </lineage>
</organism>
<dbReference type="EMBL" id="CP158373">
    <property type="protein sequence ID" value="XBY62576.1"/>
    <property type="molecule type" value="Genomic_DNA"/>
</dbReference>
<dbReference type="RefSeq" id="WP_350446712.1">
    <property type="nucleotide sequence ID" value="NZ_CP158373.1"/>
</dbReference>